<evidence type="ECO:0000313" key="3">
    <source>
        <dbReference type="Proteomes" id="UP000327118"/>
    </source>
</evidence>
<organism evidence="2 3">
    <name type="scientific">Aspergillus coremiiformis</name>
    <dbReference type="NCBI Taxonomy" id="138285"/>
    <lineage>
        <taxon>Eukaryota</taxon>
        <taxon>Fungi</taxon>
        <taxon>Dikarya</taxon>
        <taxon>Ascomycota</taxon>
        <taxon>Pezizomycotina</taxon>
        <taxon>Eurotiomycetes</taxon>
        <taxon>Eurotiomycetidae</taxon>
        <taxon>Eurotiales</taxon>
        <taxon>Aspergillaceae</taxon>
        <taxon>Aspergillus</taxon>
        <taxon>Aspergillus subgen. Circumdati</taxon>
    </lineage>
</organism>
<keyword evidence="3" id="KW-1185">Reference proteome</keyword>
<keyword evidence="1" id="KW-0732">Signal</keyword>
<sequence>MRFFIPFTLLLATVALAAAPETDDTTADTIDISPEEVASCRPGYSQCMDSCRRHNGGQKCYRVCVAAPEI</sequence>
<accession>A0A5N6Z9S8</accession>
<dbReference type="Proteomes" id="UP000327118">
    <property type="component" value="Unassembled WGS sequence"/>
</dbReference>
<protein>
    <submittedName>
        <fullName evidence="2">Uncharacterized protein</fullName>
    </submittedName>
</protein>
<evidence type="ECO:0000256" key="1">
    <source>
        <dbReference type="SAM" id="SignalP"/>
    </source>
</evidence>
<reference evidence="3" key="1">
    <citation type="submission" date="2019-04" db="EMBL/GenBank/DDBJ databases">
        <title>Friends and foes A comparative genomics studyof 23 Aspergillus species from section Flavi.</title>
        <authorList>
            <consortium name="DOE Joint Genome Institute"/>
            <person name="Kjaerbolling I."/>
            <person name="Vesth T."/>
            <person name="Frisvad J.C."/>
            <person name="Nybo J.L."/>
            <person name="Theobald S."/>
            <person name="Kildgaard S."/>
            <person name="Isbrandt T."/>
            <person name="Kuo A."/>
            <person name="Sato A."/>
            <person name="Lyhne E.K."/>
            <person name="Kogle M.E."/>
            <person name="Wiebenga A."/>
            <person name="Kun R.S."/>
            <person name="Lubbers R.J."/>
            <person name="Makela M.R."/>
            <person name="Barry K."/>
            <person name="Chovatia M."/>
            <person name="Clum A."/>
            <person name="Daum C."/>
            <person name="Haridas S."/>
            <person name="He G."/>
            <person name="LaButti K."/>
            <person name="Lipzen A."/>
            <person name="Mondo S."/>
            <person name="Riley R."/>
            <person name="Salamov A."/>
            <person name="Simmons B.A."/>
            <person name="Magnuson J.K."/>
            <person name="Henrissat B."/>
            <person name="Mortensen U.H."/>
            <person name="Larsen T.O."/>
            <person name="Devries R.P."/>
            <person name="Grigoriev I.V."/>
            <person name="Machida M."/>
            <person name="Baker S.E."/>
            <person name="Andersen M.R."/>
        </authorList>
    </citation>
    <scope>NUCLEOTIDE SEQUENCE [LARGE SCALE GENOMIC DNA]</scope>
    <source>
        <strain evidence="3">CBS 553.77</strain>
    </source>
</reference>
<feature type="signal peptide" evidence="1">
    <location>
        <begin position="1"/>
        <end position="19"/>
    </location>
</feature>
<name>A0A5N6Z9S8_9EURO</name>
<proteinExistence type="predicted"/>
<dbReference type="AlphaFoldDB" id="A0A5N6Z9S8"/>
<dbReference type="EMBL" id="ML739073">
    <property type="protein sequence ID" value="KAE8354417.1"/>
    <property type="molecule type" value="Genomic_DNA"/>
</dbReference>
<dbReference type="OrthoDB" id="4473549at2759"/>
<evidence type="ECO:0000313" key="2">
    <source>
        <dbReference type="EMBL" id="KAE8354417.1"/>
    </source>
</evidence>
<feature type="chain" id="PRO_5024992004" evidence="1">
    <location>
        <begin position="20"/>
        <end position="70"/>
    </location>
</feature>
<gene>
    <name evidence="2" type="ORF">BDV28DRAFT_147148</name>
</gene>